<organism evidence="1 2">
    <name type="scientific">Streptomyces coryli</name>
    <dbReference type="NCBI Taxonomy" id="1128680"/>
    <lineage>
        <taxon>Bacteria</taxon>
        <taxon>Bacillati</taxon>
        <taxon>Actinomycetota</taxon>
        <taxon>Actinomycetes</taxon>
        <taxon>Kitasatosporales</taxon>
        <taxon>Streptomycetaceae</taxon>
        <taxon>Streptomyces</taxon>
    </lineage>
</organism>
<dbReference type="EMBL" id="JAAKZV010000123">
    <property type="protein sequence ID" value="NGN67075.1"/>
    <property type="molecule type" value="Genomic_DNA"/>
</dbReference>
<accession>A0A6G4U4B0</accession>
<dbReference type="AlphaFoldDB" id="A0A6G4U4B0"/>
<comment type="caution">
    <text evidence="1">The sequence shown here is derived from an EMBL/GenBank/DDBJ whole genome shotgun (WGS) entry which is preliminary data.</text>
</comment>
<feature type="non-terminal residue" evidence="1">
    <location>
        <position position="1"/>
    </location>
</feature>
<keyword evidence="2" id="KW-1185">Reference proteome</keyword>
<protein>
    <submittedName>
        <fullName evidence="1">Uncharacterized protein</fullName>
    </submittedName>
</protein>
<gene>
    <name evidence="1" type="ORF">G5C51_24600</name>
</gene>
<evidence type="ECO:0000313" key="2">
    <source>
        <dbReference type="Proteomes" id="UP000481583"/>
    </source>
</evidence>
<proteinExistence type="predicted"/>
<sequence>IGPDNRLTDKKFDELDKKYGTEVADGTDYQVNRIREGKPGAADHDLPGIGQDPNKIAEYLNKWKGKATHKDTQQGSSVAYDDAKGVLIVDNGYNIHAYKYPRDKFYGNEERYKRN</sequence>
<dbReference type="RefSeq" id="WP_165240377.1">
    <property type="nucleotide sequence ID" value="NZ_JAAKZV010000123.1"/>
</dbReference>
<name>A0A6G4U4B0_9ACTN</name>
<reference evidence="1 2" key="1">
    <citation type="submission" date="2020-02" db="EMBL/GenBank/DDBJ databases">
        <title>Whole-genome analyses of novel actinobacteria.</title>
        <authorList>
            <person name="Sahin N."/>
        </authorList>
    </citation>
    <scope>NUCLEOTIDE SEQUENCE [LARGE SCALE GENOMIC DNA]</scope>
    <source>
        <strain evidence="1 2">A7024</strain>
    </source>
</reference>
<dbReference type="Proteomes" id="UP000481583">
    <property type="component" value="Unassembled WGS sequence"/>
</dbReference>
<evidence type="ECO:0000313" key="1">
    <source>
        <dbReference type="EMBL" id="NGN67075.1"/>
    </source>
</evidence>